<dbReference type="PANTHER" id="PTHR33710">
    <property type="entry name" value="BNAC02G09200D PROTEIN"/>
    <property type="match status" value="1"/>
</dbReference>
<dbReference type="EMBL" id="MK045269">
    <property type="protein sequence ID" value="AYQ93013.1"/>
    <property type="molecule type" value="Genomic_DNA"/>
</dbReference>
<reference evidence="1" key="1">
    <citation type="journal article" date="2018" name="Genes (Basel)">
        <title>Legume Cytosolic and Plastid Acetyl-Coenzyme-A Carboxylase Genes Differ by Evolutionary Patterns and Selection Pressure Schemes Acting before and after Whole-Genome Duplications.</title>
        <authorList>
            <person name="Szczepaniak A."/>
            <person name="Ksiazkiewicz M."/>
            <person name="Podkowinski J."/>
            <person name="Czyz K.B."/>
            <person name="Figlerowicz M."/>
            <person name="Naganowska B."/>
        </authorList>
    </citation>
    <scope>NUCLEOTIDE SEQUENCE</scope>
</reference>
<dbReference type="AlphaFoldDB" id="A0A3S7WLI3"/>
<name>A0A3S7WLI3_LUPAN</name>
<evidence type="ECO:0008006" key="2">
    <source>
        <dbReference type="Google" id="ProtNLM"/>
    </source>
</evidence>
<accession>A0A3S7WLI3</accession>
<proteinExistence type="predicted"/>
<dbReference type="PANTHER" id="PTHR33710:SF77">
    <property type="entry name" value="DNASE I-LIKE SUPERFAMILY PROTEIN"/>
    <property type="match status" value="1"/>
</dbReference>
<sequence>MTEFISPEGVGIQTVFTIGIVEALGTLTQSRLPVRLPPREFKAFFDGSDLIHLPTTGNPFIWSNRRRGLSLTEKRLDRSLCNEDWISAWSQISYCTLPRISSVHHPLLLCSELFKQQRLSQFKFHKMWTLHEDCIRTIAESWRNRVFGCPMFILAQKLKNLKQVLNVRYQWLQYT</sequence>
<organism evidence="1">
    <name type="scientific">Lupinus angustifolius</name>
    <name type="common">Narrow-leaved blue lupine</name>
    <dbReference type="NCBI Taxonomy" id="3871"/>
    <lineage>
        <taxon>Eukaryota</taxon>
        <taxon>Viridiplantae</taxon>
        <taxon>Streptophyta</taxon>
        <taxon>Embryophyta</taxon>
        <taxon>Tracheophyta</taxon>
        <taxon>Spermatophyta</taxon>
        <taxon>Magnoliopsida</taxon>
        <taxon>eudicotyledons</taxon>
        <taxon>Gunneridae</taxon>
        <taxon>Pentapetalae</taxon>
        <taxon>rosids</taxon>
        <taxon>fabids</taxon>
        <taxon>Fabales</taxon>
        <taxon>Fabaceae</taxon>
        <taxon>Papilionoideae</taxon>
        <taxon>50 kb inversion clade</taxon>
        <taxon>genistoids sensu lato</taxon>
        <taxon>core genistoids</taxon>
        <taxon>Genisteae</taxon>
        <taxon>Lupinus</taxon>
    </lineage>
</organism>
<evidence type="ECO:0000313" key="1">
    <source>
        <dbReference type="EMBL" id="AYQ93013.1"/>
    </source>
</evidence>
<protein>
    <recommendedName>
        <fullName evidence="2">Reverse transcriptase zinc-binding domain-containing protein</fullName>
    </recommendedName>
</protein>